<reference evidence="2" key="1">
    <citation type="journal article" date="2023" name="G3 (Bethesda)">
        <title>Genome assembly and association tests identify interacting loci associated with vigor, precocity, and sex in interspecific pistachio rootstocks.</title>
        <authorList>
            <person name="Palmer W."/>
            <person name="Jacygrad E."/>
            <person name="Sagayaradj S."/>
            <person name="Cavanaugh K."/>
            <person name="Han R."/>
            <person name="Bertier L."/>
            <person name="Beede B."/>
            <person name="Kafkas S."/>
            <person name="Golino D."/>
            <person name="Preece J."/>
            <person name="Michelmore R."/>
        </authorList>
    </citation>
    <scope>NUCLEOTIDE SEQUENCE [LARGE SCALE GENOMIC DNA]</scope>
</reference>
<comment type="caution">
    <text evidence="1">The sequence shown here is derived from an EMBL/GenBank/DDBJ whole genome shotgun (WGS) entry which is preliminary data.</text>
</comment>
<keyword evidence="2" id="KW-1185">Reference proteome</keyword>
<gene>
    <name evidence="1" type="ORF">Pint_05233</name>
</gene>
<dbReference type="EMBL" id="CM047738">
    <property type="protein sequence ID" value="KAJ0046172.1"/>
    <property type="molecule type" value="Genomic_DNA"/>
</dbReference>
<evidence type="ECO:0000313" key="1">
    <source>
        <dbReference type="EMBL" id="KAJ0046172.1"/>
    </source>
</evidence>
<dbReference type="Proteomes" id="UP001163603">
    <property type="component" value="Chromosome 3"/>
</dbReference>
<sequence length="98" mass="11268">MANGILFDMAGKLLQLLGPHVFQKIGLAWGVQDNITKIRETVRSTKAVLLDAEKQYSKKNEMVIEWLRRLKVVFYEADDLLDDLSTELIKREMMTGNN</sequence>
<evidence type="ECO:0000313" key="2">
    <source>
        <dbReference type="Proteomes" id="UP001163603"/>
    </source>
</evidence>
<organism evidence="1 2">
    <name type="scientific">Pistacia integerrima</name>
    <dbReference type="NCBI Taxonomy" id="434235"/>
    <lineage>
        <taxon>Eukaryota</taxon>
        <taxon>Viridiplantae</taxon>
        <taxon>Streptophyta</taxon>
        <taxon>Embryophyta</taxon>
        <taxon>Tracheophyta</taxon>
        <taxon>Spermatophyta</taxon>
        <taxon>Magnoliopsida</taxon>
        <taxon>eudicotyledons</taxon>
        <taxon>Gunneridae</taxon>
        <taxon>Pentapetalae</taxon>
        <taxon>rosids</taxon>
        <taxon>malvids</taxon>
        <taxon>Sapindales</taxon>
        <taxon>Anacardiaceae</taxon>
        <taxon>Pistacia</taxon>
    </lineage>
</organism>
<accession>A0ACC0Z4E2</accession>
<name>A0ACC0Z4E2_9ROSI</name>
<proteinExistence type="predicted"/>
<protein>
    <submittedName>
        <fullName evidence="1">Uncharacterized protein</fullName>
    </submittedName>
</protein>